<dbReference type="AlphaFoldDB" id="A0A6G9D3Z5"/>
<dbReference type="Proteomes" id="UP000502345">
    <property type="component" value="Plasmid plas1"/>
</dbReference>
<evidence type="ECO:0000256" key="1">
    <source>
        <dbReference type="SAM" id="Phobius"/>
    </source>
</evidence>
<keyword evidence="2" id="KW-0614">Plasmid</keyword>
<feature type="transmembrane region" description="Helical" evidence="1">
    <location>
        <begin position="15"/>
        <end position="36"/>
    </location>
</feature>
<gene>
    <name evidence="2" type="ORF">G9444_6645</name>
</gene>
<evidence type="ECO:0000313" key="2">
    <source>
        <dbReference type="EMBL" id="QIP43888.1"/>
    </source>
</evidence>
<sequence length="177" mass="19233">MLIMALGEGLTQGQATIIAAGIAVGAASIAFLGILVKARSDRALHEATLGEDRAVQHRQQVTEALLSALEAMNRADELVSSNNPIMERDSDAYRDRDSRYYACVSATLKLQILGLEDAHLAMSEFTGSLGLHWAIADEEGIARPHWDTFGKIIEAKASLPYTFSNTLAQLDQRALQH</sequence>
<keyword evidence="1" id="KW-0812">Transmembrane</keyword>
<geneLocation type="plasmid" evidence="2 3">
    <name>plas1</name>
</geneLocation>
<accession>A0A6G9D3Z5</accession>
<evidence type="ECO:0000313" key="3">
    <source>
        <dbReference type="Proteomes" id="UP000502345"/>
    </source>
</evidence>
<protein>
    <submittedName>
        <fullName evidence="2">Uncharacterized protein</fullName>
    </submittedName>
</protein>
<proteinExistence type="predicted"/>
<reference evidence="2 3" key="1">
    <citation type="submission" date="2020-03" db="EMBL/GenBank/DDBJ databases">
        <title>Screen low temperature-resistant strains for efficient degradation of petroleum hydrocarbons under the low temperature.</title>
        <authorList>
            <person name="Wang Y."/>
            <person name="Chen J."/>
        </authorList>
    </citation>
    <scope>NUCLEOTIDE SEQUENCE [LARGE SCALE GENOMIC DNA]</scope>
    <source>
        <strain evidence="2 3">KB1</strain>
        <plasmid evidence="2 3">plas1</plasmid>
    </source>
</reference>
<dbReference type="EMBL" id="CP050125">
    <property type="protein sequence ID" value="QIP43888.1"/>
    <property type="molecule type" value="Genomic_DNA"/>
</dbReference>
<organism evidence="2 3">
    <name type="scientific">Rhodococcus erythropolis</name>
    <name type="common">Arthrobacter picolinophilus</name>
    <dbReference type="NCBI Taxonomy" id="1833"/>
    <lineage>
        <taxon>Bacteria</taxon>
        <taxon>Bacillati</taxon>
        <taxon>Actinomycetota</taxon>
        <taxon>Actinomycetes</taxon>
        <taxon>Mycobacteriales</taxon>
        <taxon>Nocardiaceae</taxon>
        <taxon>Rhodococcus</taxon>
        <taxon>Rhodococcus erythropolis group</taxon>
    </lineage>
</organism>
<keyword evidence="1" id="KW-0472">Membrane</keyword>
<keyword evidence="1" id="KW-1133">Transmembrane helix</keyword>
<name>A0A6G9D3Z5_RHOER</name>